<protein>
    <submittedName>
        <fullName evidence="1">Uncharacterized protein</fullName>
    </submittedName>
</protein>
<name>A0ABU6VNW7_9FABA</name>
<gene>
    <name evidence="1" type="ORF">PIB30_071881</name>
</gene>
<keyword evidence="2" id="KW-1185">Reference proteome</keyword>
<accession>A0ABU6VNW7</accession>
<dbReference type="Proteomes" id="UP001341840">
    <property type="component" value="Unassembled WGS sequence"/>
</dbReference>
<proteinExistence type="predicted"/>
<reference evidence="1 2" key="1">
    <citation type="journal article" date="2023" name="Plants (Basel)">
        <title>Bridging the Gap: Combining Genomics and Transcriptomics Approaches to Understand Stylosanthes scabra, an Orphan Legume from the Brazilian Caatinga.</title>
        <authorList>
            <person name="Ferreira-Neto J.R.C."/>
            <person name="da Silva M.D."/>
            <person name="Binneck E."/>
            <person name="de Melo N.F."/>
            <person name="da Silva R.H."/>
            <person name="de Melo A.L.T.M."/>
            <person name="Pandolfi V."/>
            <person name="Bustamante F.O."/>
            <person name="Brasileiro-Vidal A.C."/>
            <person name="Benko-Iseppon A.M."/>
        </authorList>
    </citation>
    <scope>NUCLEOTIDE SEQUENCE [LARGE SCALE GENOMIC DNA]</scope>
    <source>
        <tissue evidence="1">Leaves</tissue>
    </source>
</reference>
<evidence type="ECO:0000313" key="2">
    <source>
        <dbReference type="Proteomes" id="UP001341840"/>
    </source>
</evidence>
<sequence length="114" mass="13206">MSYWDTRVLVRSIQAEAIEATWLFGLWYLSVSGLLEKWFEVTGCSAPEFPRRNLGKASPKEWMGAPGGPPERTLRCSMSAEYKRLLVREWHPIWNIPLGLQELTQDLTFVSYWA</sequence>
<dbReference type="EMBL" id="JASCZI010151874">
    <property type="protein sequence ID" value="MED6174734.1"/>
    <property type="molecule type" value="Genomic_DNA"/>
</dbReference>
<comment type="caution">
    <text evidence="1">The sequence shown here is derived from an EMBL/GenBank/DDBJ whole genome shotgun (WGS) entry which is preliminary data.</text>
</comment>
<evidence type="ECO:0000313" key="1">
    <source>
        <dbReference type="EMBL" id="MED6174734.1"/>
    </source>
</evidence>
<organism evidence="1 2">
    <name type="scientific">Stylosanthes scabra</name>
    <dbReference type="NCBI Taxonomy" id="79078"/>
    <lineage>
        <taxon>Eukaryota</taxon>
        <taxon>Viridiplantae</taxon>
        <taxon>Streptophyta</taxon>
        <taxon>Embryophyta</taxon>
        <taxon>Tracheophyta</taxon>
        <taxon>Spermatophyta</taxon>
        <taxon>Magnoliopsida</taxon>
        <taxon>eudicotyledons</taxon>
        <taxon>Gunneridae</taxon>
        <taxon>Pentapetalae</taxon>
        <taxon>rosids</taxon>
        <taxon>fabids</taxon>
        <taxon>Fabales</taxon>
        <taxon>Fabaceae</taxon>
        <taxon>Papilionoideae</taxon>
        <taxon>50 kb inversion clade</taxon>
        <taxon>dalbergioids sensu lato</taxon>
        <taxon>Dalbergieae</taxon>
        <taxon>Pterocarpus clade</taxon>
        <taxon>Stylosanthes</taxon>
    </lineage>
</organism>